<dbReference type="Proteomes" id="UP001054837">
    <property type="component" value="Unassembled WGS sequence"/>
</dbReference>
<sequence>MDFYSLNSDYVAAFHFESPSGFGVGTATSFNPQQPTPGSRIICCKAAEKLTRNFLRAAVSRGNCAGDKFGCQLPSPLGTSQSSHSSGLVAAILLIPPFRLPPTGCRWGNEWRPQKERVRISFRNFIKDEEHP</sequence>
<reference evidence="1 2" key="1">
    <citation type="submission" date="2021-06" db="EMBL/GenBank/DDBJ databases">
        <title>Caerostris darwini draft genome.</title>
        <authorList>
            <person name="Kono N."/>
            <person name="Arakawa K."/>
        </authorList>
    </citation>
    <scope>NUCLEOTIDE SEQUENCE [LARGE SCALE GENOMIC DNA]</scope>
</reference>
<name>A0AAV4Q8L0_9ARAC</name>
<evidence type="ECO:0000313" key="1">
    <source>
        <dbReference type="EMBL" id="GIY04716.1"/>
    </source>
</evidence>
<evidence type="ECO:0000313" key="2">
    <source>
        <dbReference type="Proteomes" id="UP001054837"/>
    </source>
</evidence>
<protein>
    <submittedName>
        <fullName evidence="1">Uncharacterized protein</fullName>
    </submittedName>
</protein>
<dbReference type="AlphaFoldDB" id="A0AAV4Q8L0"/>
<comment type="caution">
    <text evidence="1">The sequence shown here is derived from an EMBL/GenBank/DDBJ whole genome shotgun (WGS) entry which is preliminary data.</text>
</comment>
<accession>A0AAV4Q8L0</accession>
<proteinExistence type="predicted"/>
<organism evidence="1 2">
    <name type="scientific">Caerostris darwini</name>
    <dbReference type="NCBI Taxonomy" id="1538125"/>
    <lineage>
        <taxon>Eukaryota</taxon>
        <taxon>Metazoa</taxon>
        <taxon>Ecdysozoa</taxon>
        <taxon>Arthropoda</taxon>
        <taxon>Chelicerata</taxon>
        <taxon>Arachnida</taxon>
        <taxon>Araneae</taxon>
        <taxon>Araneomorphae</taxon>
        <taxon>Entelegynae</taxon>
        <taxon>Araneoidea</taxon>
        <taxon>Araneidae</taxon>
        <taxon>Caerostris</taxon>
    </lineage>
</organism>
<dbReference type="EMBL" id="BPLQ01003967">
    <property type="protein sequence ID" value="GIY04716.1"/>
    <property type="molecule type" value="Genomic_DNA"/>
</dbReference>
<gene>
    <name evidence="1" type="ORF">CDAR_397011</name>
</gene>
<keyword evidence="2" id="KW-1185">Reference proteome</keyword>